<protein>
    <submittedName>
        <fullName evidence="1">Uncharacterized protein</fullName>
    </submittedName>
</protein>
<reference evidence="1" key="1">
    <citation type="submission" date="2018-05" db="EMBL/GenBank/DDBJ databases">
        <authorList>
            <person name="Lanie J.A."/>
            <person name="Ng W.-L."/>
            <person name="Kazmierczak K.M."/>
            <person name="Andrzejewski T.M."/>
            <person name="Davidsen T.M."/>
            <person name="Wayne K.J."/>
            <person name="Tettelin H."/>
            <person name="Glass J.I."/>
            <person name="Rusch D."/>
            <person name="Podicherti R."/>
            <person name="Tsui H.-C.T."/>
            <person name="Winkler M.E."/>
        </authorList>
    </citation>
    <scope>NUCLEOTIDE SEQUENCE</scope>
</reference>
<organism evidence="1">
    <name type="scientific">marine metagenome</name>
    <dbReference type="NCBI Taxonomy" id="408172"/>
    <lineage>
        <taxon>unclassified sequences</taxon>
        <taxon>metagenomes</taxon>
        <taxon>ecological metagenomes</taxon>
    </lineage>
</organism>
<sequence length="68" mass="7982">MKGFFFRNSIFSLSPRYWAAFFLLFFIFFSPVIEATSPFQKFKNGSDSIHFKVKAIVDPENIKLGDFF</sequence>
<name>A0A382JXA1_9ZZZZ</name>
<feature type="non-terminal residue" evidence="1">
    <location>
        <position position="68"/>
    </location>
</feature>
<proteinExistence type="predicted"/>
<dbReference type="AlphaFoldDB" id="A0A382JXA1"/>
<gene>
    <name evidence="1" type="ORF">METZ01_LOCUS268421</name>
</gene>
<evidence type="ECO:0000313" key="1">
    <source>
        <dbReference type="EMBL" id="SVC15567.1"/>
    </source>
</evidence>
<accession>A0A382JXA1</accession>
<dbReference type="EMBL" id="UINC01076418">
    <property type="protein sequence ID" value="SVC15567.1"/>
    <property type="molecule type" value="Genomic_DNA"/>
</dbReference>